<evidence type="ECO:0000259" key="5">
    <source>
        <dbReference type="PROSITE" id="PS51078"/>
    </source>
</evidence>
<evidence type="ECO:0000256" key="1">
    <source>
        <dbReference type="ARBA" id="ARBA00023015"/>
    </source>
</evidence>
<keyword evidence="7" id="KW-1185">Reference proteome</keyword>
<dbReference type="SUPFAM" id="SSF46785">
    <property type="entry name" value="Winged helix' DNA-binding domain"/>
    <property type="match status" value="1"/>
</dbReference>
<dbReference type="InterPro" id="IPR014757">
    <property type="entry name" value="Tscrpt_reg_IclR_C"/>
</dbReference>
<proteinExistence type="predicted"/>
<feature type="domain" description="HTH iclR-type" evidence="4">
    <location>
        <begin position="18"/>
        <end position="77"/>
    </location>
</feature>
<evidence type="ECO:0000256" key="3">
    <source>
        <dbReference type="ARBA" id="ARBA00023163"/>
    </source>
</evidence>
<dbReference type="STRING" id="301967.A6E15_18870"/>
<dbReference type="GO" id="GO:0045892">
    <property type="term" value="P:negative regulation of DNA-templated transcription"/>
    <property type="evidence" value="ECO:0007669"/>
    <property type="project" value="TreeGrafter"/>
</dbReference>
<dbReference type="EMBL" id="LWLN01000002">
    <property type="protein sequence ID" value="OLZ39425.1"/>
    <property type="molecule type" value="Genomic_DNA"/>
</dbReference>
<keyword evidence="2" id="KW-0238">DNA-binding</keyword>
<organism evidence="6 7">
    <name type="scientific">Natrinema saccharevitans</name>
    <dbReference type="NCBI Taxonomy" id="301967"/>
    <lineage>
        <taxon>Archaea</taxon>
        <taxon>Methanobacteriati</taxon>
        <taxon>Methanobacteriota</taxon>
        <taxon>Stenosarchaea group</taxon>
        <taxon>Halobacteria</taxon>
        <taxon>Halobacteriales</taxon>
        <taxon>Natrialbaceae</taxon>
        <taxon>Natrinema</taxon>
    </lineage>
</organism>
<gene>
    <name evidence="6" type="ORF">A6E15_18870</name>
</gene>
<dbReference type="CDD" id="cd00090">
    <property type="entry name" value="HTH_ARSR"/>
    <property type="match status" value="1"/>
</dbReference>
<dbReference type="GO" id="GO:0003700">
    <property type="term" value="F:DNA-binding transcription factor activity"/>
    <property type="evidence" value="ECO:0007669"/>
    <property type="project" value="TreeGrafter"/>
</dbReference>
<keyword evidence="1" id="KW-0805">Transcription regulation</keyword>
<protein>
    <submittedName>
        <fullName evidence="6">IclR family transcriptional regulator</fullName>
    </submittedName>
</protein>
<comment type="caution">
    <text evidence="6">The sequence shown here is derived from an EMBL/GenBank/DDBJ whole genome shotgun (WGS) entry which is preliminary data.</text>
</comment>
<dbReference type="GO" id="GO:0003677">
    <property type="term" value="F:DNA binding"/>
    <property type="evidence" value="ECO:0007669"/>
    <property type="project" value="UniProtKB-KW"/>
</dbReference>
<dbReference type="SUPFAM" id="SSF55781">
    <property type="entry name" value="GAF domain-like"/>
    <property type="match status" value="1"/>
</dbReference>
<dbReference type="InterPro" id="IPR005471">
    <property type="entry name" value="Tscrpt_reg_IclR_N"/>
</dbReference>
<name>A0A1S8ARQ7_9EURY</name>
<dbReference type="Gene3D" id="3.30.450.40">
    <property type="match status" value="1"/>
</dbReference>
<dbReference type="InterPro" id="IPR036390">
    <property type="entry name" value="WH_DNA-bd_sf"/>
</dbReference>
<dbReference type="OrthoDB" id="14763at2157"/>
<dbReference type="InterPro" id="IPR011991">
    <property type="entry name" value="ArsR-like_HTH"/>
</dbReference>
<evidence type="ECO:0000259" key="4">
    <source>
        <dbReference type="PROSITE" id="PS51077"/>
    </source>
</evidence>
<reference evidence="7" key="1">
    <citation type="submission" date="2016-04" db="EMBL/GenBank/DDBJ databases">
        <authorList>
            <person name="Chen S.-C."/>
            <person name="Lai M.-C."/>
        </authorList>
    </citation>
    <scope>NUCLEOTIDE SEQUENCE [LARGE SCALE GENOMIC DNA]</scope>
    <source>
        <strain evidence="7">AB14</strain>
    </source>
</reference>
<dbReference type="Gene3D" id="1.10.10.10">
    <property type="entry name" value="Winged helix-like DNA-binding domain superfamily/Winged helix DNA-binding domain"/>
    <property type="match status" value="1"/>
</dbReference>
<dbReference type="RefSeq" id="WP_076148740.1">
    <property type="nucleotide sequence ID" value="NZ_LWLN01000002.1"/>
</dbReference>
<accession>A0A1S8ARQ7</accession>
<dbReference type="Proteomes" id="UP000189370">
    <property type="component" value="Unassembled WGS sequence"/>
</dbReference>
<dbReference type="InterPro" id="IPR029016">
    <property type="entry name" value="GAF-like_dom_sf"/>
</dbReference>
<dbReference type="AlphaFoldDB" id="A0A1S8ARQ7"/>
<dbReference type="InterPro" id="IPR050707">
    <property type="entry name" value="HTH_MetabolicPath_Reg"/>
</dbReference>
<dbReference type="Pfam" id="PF01614">
    <property type="entry name" value="IclR_C"/>
    <property type="match status" value="1"/>
</dbReference>
<evidence type="ECO:0000313" key="6">
    <source>
        <dbReference type="EMBL" id="OLZ39425.1"/>
    </source>
</evidence>
<dbReference type="PANTHER" id="PTHR30136:SF35">
    <property type="entry name" value="HTH-TYPE TRANSCRIPTIONAL REGULATOR RV1719"/>
    <property type="match status" value="1"/>
</dbReference>
<dbReference type="InterPro" id="IPR036388">
    <property type="entry name" value="WH-like_DNA-bd_sf"/>
</dbReference>
<evidence type="ECO:0000313" key="7">
    <source>
        <dbReference type="Proteomes" id="UP000189370"/>
    </source>
</evidence>
<dbReference type="PANTHER" id="PTHR30136">
    <property type="entry name" value="HELIX-TURN-HELIX TRANSCRIPTIONAL REGULATOR, ICLR FAMILY"/>
    <property type="match status" value="1"/>
</dbReference>
<sequence length="263" mass="28989">MPRDEAEHGDSEPRSPTIKSVETSLEIIDELQARDGARVSELAETVGKSKGTIHKHLITLLKHDYVVKEGDEYRIGLRFLDVGGYALNQIEGRQYIESKIRELADLTGETVQFSVEQRGRCVILGRKAGQKGVFSRARVGKRFYMHQVAGGKAILANLSDERVREIVARHGLPAATDATITSEAALFDELETVRERGYAFNIDESTQGLHAVGVPLMGPDGDVFGAFAVAGPSHRMRGEQFKDEIPNIVRSIVNELELNLAHS</sequence>
<keyword evidence="3" id="KW-0804">Transcription</keyword>
<evidence type="ECO:0000256" key="2">
    <source>
        <dbReference type="ARBA" id="ARBA00023125"/>
    </source>
</evidence>
<feature type="domain" description="IclR-ED" evidence="5">
    <location>
        <begin position="78"/>
        <end position="262"/>
    </location>
</feature>
<dbReference type="Pfam" id="PF09339">
    <property type="entry name" value="HTH_IclR"/>
    <property type="match status" value="1"/>
</dbReference>
<dbReference type="PROSITE" id="PS51077">
    <property type="entry name" value="HTH_ICLR"/>
    <property type="match status" value="1"/>
</dbReference>
<dbReference type="PROSITE" id="PS51078">
    <property type="entry name" value="ICLR_ED"/>
    <property type="match status" value="1"/>
</dbReference>
<dbReference type="SMART" id="SM00346">
    <property type="entry name" value="HTH_ICLR"/>
    <property type="match status" value="1"/>
</dbReference>